<dbReference type="Gene3D" id="3.60.130.10">
    <property type="entry name" value="Clavaminate synthase-like"/>
    <property type="match status" value="1"/>
</dbReference>
<evidence type="ECO:0000256" key="1">
    <source>
        <dbReference type="ARBA" id="ARBA00023002"/>
    </source>
</evidence>
<gene>
    <name evidence="3" type="ORF">M8C21_031453</name>
</gene>
<feature type="domain" description="TauD/TfdA-like" evidence="2">
    <location>
        <begin position="37"/>
        <end position="196"/>
    </location>
</feature>
<name>A0AAD5DGK0_AMBAR</name>
<dbReference type="InterPro" id="IPR003819">
    <property type="entry name" value="TauD/TfdA-like"/>
</dbReference>
<dbReference type="Pfam" id="PF02668">
    <property type="entry name" value="TauD"/>
    <property type="match status" value="1"/>
</dbReference>
<dbReference type="GO" id="GO:0016491">
    <property type="term" value="F:oxidoreductase activity"/>
    <property type="evidence" value="ECO:0007669"/>
    <property type="project" value="UniProtKB-KW"/>
</dbReference>
<protein>
    <recommendedName>
        <fullName evidence="2">TauD/TfdA-like domain-containing protein</fullName>
    </recommendedName>
</protein>
<dbReference type="InterPro" id="IPR050411">
    <property type="entry name" value="AlphaKG_dependent_hydroxylases"/>
</dbReference>
<dbReference type="PANTHER" id="PTHR10696:SF45">
    <property type="entry name" value="TAUD_TFDA-LIKE DOMAIN-CONTAINING PROTEIN-RELATED"/>
    <property type="match status" value="1"/>
</dbReference>
<sequence>METINSFREVELPQQKPYDDGALFPVVLSSDSAITELSSFEDVIRAHKPWLESLLVKRGAILFRGFPVISPSDFNNVVVAFGFPEMPYVGGAAPRSQVVDRVYTANESPLDKEIPFHHEMAYLPIHPTKLFFFCEEEPEAGGETPIVLSHIIYEKMKERHPDFVAKLEEHGLTYIKIASDDDDPSSYTGSSWKSAYKTDNKSVAEERAAKQGTKLEWMGNTAKIILNPLPAVRFDEENLRKTWFNSLAVGYVGPATEKIGNKNTSATTNKTSTSYTSFPVQSTTLEEIKTERPCEPTTTNVNQAVDVHCQSVVGFIIIDQIDLALLQFPFLIASTMLSLEWRVKFLKSTIIYCPYLNKYPLDKD</sequence>
<dbReference type="SUPFAM" id="SSF51197">
    <property type="entry name" value="Clavaminate synthase-like"/>
    <property type="match status" value="1"/>
</dbReference>
<keyword evidence="1" id="KW-0560">Oxidoreductase</keyword>
<dbReference type="PANTHER" id="PTHR10696">
    <property type="entry name" value="GAMMA-BUTYROBETAINE HYDROXYLASE-RELATED"/>
    <property type="match status" value="1"/>
</dbReference>
<reference evidence="3" key="1">
    <citation type="submission" date="2022-06" db="EMBL/GenBank/DDBJ databases">
        <title>Uncovering the hologenomic basis of an extraordinary plant invasion.</title>
        <authorList>
            <person name="Bieker V.C."/>
            <person name="Martin M.D."/>
            <person name="Gilbert T."/>
            <person name="Hodgins K."/>
            <person name="Battlay P."/>
            <person name="Petersen B."/>
            <person name="Wilson J."/>
        </authorList>
    </citation>
    <scope>NUCLEOTIDE SEQUENCE</scope>
    <source>
        <strain evidence="3">AA19_3_7</strain>
        <tissue evidence="3">Leaf</tissue>
    </source>
</reference>
<accession>A0AAD5DGK0</accession>
<dbReference type="AlphaFoldDB" id="A0AAD5DGK0"/>
<comment type="caution">
    <text evidence="3">The sequence shown here is derived from an EMBL/GenBank/DDBJ whole genome shotgun (WGS) entry which is preliminary data.</text>
</comment>
<proteinExistence type="predicted"/>
<dbReference type="Proteomes" id="UP001206925">
    <property type="component" value="Unassembled WGS sequence"/>
</dbReference>
<dbReference type="EMBL" id="JAMZMK010000138">
    <property type="protein sequence ID" value="KAI7757325.1"/>
    <property type="molecule type" value="Genomic_DNA"/>
</dbReference>
<evidence type="ECO:0000313" key="3">
    <source>
        <dbReference type="EMBL" id="KAI7757325.1"/>
    </source>
</evidence>
<evidence type="ECO:0000313" key="4">
    <source>
        <dbReference type="Proteomes" id="UP001206925"/>
    </source>
</evidence>
<evidence type="ECO:0000259" key="2">
    <source>
        <dbReference type="Pfam" id="PF02668"/>
    </source>
</evidence>
<dbReference type="InterPro" id="IPR042098">
    <property type="entry name" value="TauD-like_sf"/>
</dbReference>
<organism evidence="3 4">
    <name type="scientific">Ambrosia artemisiifolia</name>
    <name type="common">Common ragweed</name>
    <dbReference type="NCBI Taxonomy" id="4212"/>
    <lineage>
        <taxon>Eukaryota</taxon>
        <taxon>Viridiplantae</taxon>
        <taxon>Streptophyta</taxon>
        <taxon>Embryophyta</taxon>
        <taxon>Tracheophyta</taxon>
        <taxon>Spermatophyta</taxon>
        <taxon>Magnoliopsida</taxon>
        <taxon>eudicotyledons</taxon>
        <taxon>Gunneridae</taxon>
        <taxon>Pentapetalae</taxon>
        <taxon>asterids</taxon>
        <taxon>campanulids</taxon>
        <taxon>Asterales</taxon>
        <taxon>Asteraceae</taxon>
        <taxon>Asteroideae</taxon>
        <taxon>Heliantheae alliance</taxon>
        <taxon>Heliantheae</taxon>
        <taxon>Ambrosia</taxon>
    </lineage>
</organism>
<keyword evidence="4" id="KW-1185">Reference proteome</keyword>